<dbReference type="SMART" id="SM00867">
    <property type="entry name" value="YceI"/>
    <property type="match status" value="1"/>
</dbReference>
<accession>A0ABP8CQU9</accession>
<protein>
    <recommendedName>
        <fullName evidence="1">Lipid/polyisoprenoid-binding YceI-like domain-containing protein</fullName>
    </recommendedName>
</protein>
<comment type="caution">
    <text evidence="2">The sequence shown here is derived from an EMBL/GenBank/DDBJ whole genome shotgun (WGS) entry which is preliminary data.</text>
</comment>
<gene>
    <name evidence="2" type="ORF">GCM10022292_12100</name>
</gene>
<dbReference type="InterPro" id="IPR007372">
    <property type="entry name" value="Lipid/polyisoprenoid-bd_YceI"/>
</dbReference>
<dbReference type="EMBL" id="BAABCB010000015">
    <property type="protein sequence ID" value="GAA4242331.1"/>
    <property type="molecule type" value="Genomic_DNA"/>
</dbReference>
<reference evidence="3" key="1">
    <citation type="journal article" date="2019" name="Int. J. Syst. Evol. Microbiol.">
        <title>The Global Catalogue of Microorganisms (GCM) 10K type strain sequencing project: providing services to taxonomists for standard genome sequencing and annotation.</title>
        <authorList>
            <consortium name="The Broad Institute Genomics Platform"/>
            <consortium name="The Broad Institute Genome Sequencing Center for Infectious Disease"/>
            <person name="Wu L."/>
            <person name="Ma J."/>
        </authorList>
    </citation>
    <scope>NUCLEOTIDE SEQUENCE [LARGE SCALE GENOMIC DNA]</scope>
    <source>
        <strain evidence="3">JCM 17633</strain>
    </source>
</reference>
<proteinExistence type="predicted"/>
<organism evidence="2 3">
    <name type="scientific">Winogradskyella damuponensis</name>
    <dbReference type="NCBI Taxonomy" id="943939"/>
    <lineage>
        <taxon>Bacteria</taxon>
        <taxon>Pseudomonadati</taxon>
        <taxon>Bacteroidota</taxon>
        <taxon>Flavobacteriia</taxon>
        <taxon>Flavobacteriales</taxon>
        <taxon>Flavobacteriaceae</taxon>
        <taxon>Winogradskyella</taxon>
    </lineage>
</organism>
<feature type="domain" description="Lipid/polyisoprenoid-binding YceI-like" evidence="1">
    <location>
        <begin position="72"/>
        <end position="243"/>
    </location>
</feature>
<dbReference type="Gene3D" id="2.40.128.110">
    <property type="entry name" value="Lipid/polyisoprenoid-binding, YceI-like"/>
    <property type="match status" value="1"/>
</dbReference>
<dbReference type="InterPro" id="IPR036761">
    <property type="entry name" value="TTHA0802/YceI-like_sf"/>
</dbReference>
<dbReference type="Proteomes" id="UP001501682">
    <property type="component" value="Unassembled WGS sequence"/>
</dbReference>
<evidence type="ECO:0000313" key="2">
    <source>
        <dbReference type="EMBL" id="GAA4242331.1"/>
    </source>
</evidence>
<name>A0ABP8CQU9_9FLAO</name>
<dbReference type="SUPFAM" id="SSF101874">
    <property type="entry name" value="YceI-like"/>
    <property type="match status" value="1"/>
</dbReference>
<dbReference type="Pfam" id="PF04264">
    <property type="entry name" value="YceI"/>
    <property type="match status" value="1"/>
</dbReference>
<evidence type="ECO:0000313" key="3">
    <source>
        <dbReference type="Proteomes" id="UP001501682"/>
    </source>
</evidence>
<dbReference type="PANTHER" id="PTHR34406:SF1">
    <property type="entry name" value="PROTEIN YCEI"/>
    <property type="match status" value="1"/>
</dbReference>
<evidence type="ECO:0000259" key="1">
    <source>
        <dbReference type="SMART" id="SM00867"/>
    </source>
</evidence>
<keyword evidence="3" id="KW-1185">Reference proteome</keyword>
<sequence length="245" mass="27001">MSLTFFYHTLNTVFHIFVFNNSNKKNTNMKSNFLNIFTLITIITFTSCGDKAKEAETKKAAEAAVAEAMSVTYNVNTDDSTIEWKGFKPTGTHNGTINIKEGIINVNDGVIESGKFAIDMTSITVLDIPVEKEGNAKLVGHLSSADFFDVEKYPVSKFQITGIETKDGKTMLSGNLTLKDATNNISIPVTTTVNGDKLTLTSETFTIDRSKWNVEYGSKSFFDNLGDKFINDDIELKVTLTANKA</sequence>
<dbReference type="PANTHER" id="PTHR34406">
    <property type="entry name" value="PROTEIN YCEI"/>
    <property type="match status" value="1"/>
</dbReference>